<dbReference type="EMBL" id="HG725600">
    <property type="protein sequence ID" value="CDJ68784.1"/>
    <property type="molecule type" value="Genomic_DNA"/>
</dbReference>
<organism evidence="2 3">
    <name type="scientific">Eimeria necatrix</name>
    <dbReference type="NCBI Taxonomy" id="51315"/>
    <lineage>
        <taxon>Eukaryota</taxon>
        <taxon>Sar</taxon>
        <taxon>Alveolata</taxon>
        <taxon>Apicomplexa</taxon>
        <taxon>Conoidasida</taxon>
        <taxon>Coccidia</taxon>
        <taxon>Eucoccidiorida</taxon>
        <taxon>Eimeriorina</taxon>
        <taxon>Eimeriidae</taxon>
        <taxon>Eimeria</taxon>
    </lineage>
</organism>
<evidence type="ECO:0000313" key="2">
    <source>
        <dbReference type="EMBL" id="CDJ68784.1"/>
    </source>
</evidence>
<reference evidence="2" key="2">
    <citation type="submission" date="2013-10" db="EMBL/GenBank/DDBJ databases">
        <authorList>
            <person name="Aslett M."/>
        </authorList>
    </citation>
    <scope>NUCLEOTIDE SEQUENCE [LARGE SCALE GENOMIC DNA]</scope>
    <source>
        <strain evidence="2">Houghton</strain>
    </source>
</reference>
<dbReference type="AlphaFoldDB" id="U6N202"/>
<accession>U6N202</accession>
<keyword evidence="3" id="KW-1185">Reference proteome</keyword>
<feature type="chain" id="PRO_5004675713" evidence="1">
    <location>
        <begin position="23"/>
        <end position="64"/>
    </location>
</feature>
<evidence type="ECO:0000313" key="3">
    <source>
        <dbReference type="Proteomes" id="UP000030754"/>
    </source>
</evidence>
<proteinExistence type="predicted"/>
<dbReference type="VEuPathDB" id="ToxoDB:ENH_00058130"/>
<dbReference type="Proteomes" id="UP000030754">
    <property type="component" value="Unassembled WGS sequence"/>
</dbReference>
<dbReference type="RefSeq" id="XP_013437251.1">
    <property type="nucleotide sequence ID" value="XM_013581797.1"/>
</dbReference>
<protein>
    <submittedName>
        <fullName evidence="2">Uncharacterized protein</fullName>
    </submittedName>
</protein>
<gene>
    <name evidence="2" type="ORF">ENH_00058130</name>
</gene>
<reference evidence="2" key="1">
    <citation type="submission" date="2013-10" db="EMBL/GenBank/DDBJ databases">
        <title>Genomic analysis of the causative agents of coccidiosis in chickens.</title>
        <authorList>
            <person name="Reid A.J."/>
            <person name="Blake D."/>
            <person name="Billington K."/>
            <person name="Browne H."/>
            <person name="Dunn M."/>
            <person name="Hung S."/>
            <person name="Kawahara F."/>
            <person name="Miranda-Saavedra D."/>
            <person name="Mourier T."/>
            <person name="Nagra H."/>
            <person name="Otto T.D."/>
            <person name="Rawlings N."/>
            <person name="Sanchez A."/>
            <person name="Sanders M."/>
            <person name="Subramaniam C."/>
            <person name="Tay Y."/>
            <person name="Dear P."/>
            <person name="Doerig C."/>
            <person name="Gruber A."/>
            <person name="Parkinson J."/>
            <person name="Shirley M."/>
            <person name="Wan K.L."/>
            <person name="Berriman M."/>
            <person name="Tomley F."/>
            <person name="Pain A."/>
        </authorList>
    </citation>
    <scope>NUCLEOTIDE SEQUENCE [LARGE SCALE GENOMIC DNA]</scope>
    <source>
        <strain evidence="2">Houghton</strain>
    </source>
</reference>
<feature type="signal peptide" evidence="1">
    <location>
        <begin position="1"/>
        <end position="22"/>
    </location>
</feature>
<dbReference type="GeneID" id="25475954"/>
<name>U6N202_9EIME</name>
<sequence>MSAFLQIKVLILLPIPRIAVRAITTFSRPSTLVFSTRRMCWKSAMFVARSDIFEILSAARKTLI</sequence>
<keyword evidence="1" id="KW-0732">Signal</keyword>
<evidence type="ECO:0000256" key="1">
    <source>
        <dbReference type="SAM" id="SignalP"/>
    </source>
</evidence>